<sequence>MVIFMKLNIAYTTDENYAQHTYISLTSLLEHNKTFKEIDVYLITEKLTPNTKKIFKNLANKFNRNIMFIDLFKLGGPELNLVEDYKGTKGTYCKLFFSRIKNVEKILFLDSDSVVVGSLEDLWNIDMTNFDIAGVVMCRTNINNVKIENRTYFNGGFIVINLKRWRENNIESKFIDFMKFNKEKLQSADELILNFVIPLNNVYALPLQYNLISDFIFFDALQLNKICKSPNFYSESDLSYANKKPIFIHYISGIYNRPWNKECDHPYKKTYRDYLKKTIWDGNLGNKKLSRSVKVTKFVFEHFPFHIAIFLRAIKMSIRGK</sequence>
<dbReference type="PANTHER" id="PTHR13778">
    <property type="entry name" value="GLYCOSYLTRANSFERASE 8 DOMAIN-CONTAINING PROTEIN"/>
    <property type="match status" value="1"/>
</dbReference>
<dbReference type="AlphaFoldDB" id="A0A5N7ISK9"/>
<dbReference type="Gene3D" id="3.90.550.10">
    <property type="entry name" value="Spore Coat Polysaccharide Biosynthesis Protein SpsA, Chain A"/>
    <property type="match status" value="1"/>
</dbReference>
<evidence type="ECO:0000256" key="1">
    <source>
        <dbReference type="ARBA" id="ARBA00022676"/>
    </source>
</evidence>
<dbReference type="Pfam" id="PF01501">
    <property type="entry name" value="Glyco_transf_8"/>
    <property type="match status" value="1"/>
</dbReference>
<gene>
    <name evidence="4" type="ORF">E4V82_17760</name>
</gene>
<keyword evidence="3" id="KW-0479">Metal-binding</keyword>
<dbReference type="Proteomes" id="UP000342249">
    <property type="component" value="Unassembled WGS sequence"/>
</dbReference>
<name>A0A5N7ISK9_9CLOT</name>
<dbReference type="PANTHER" id="PTHR13778:SF47">
    <property type="entry name" value="LIPOPOLYSACCHARIDE 1,3-GALACTOSYLTRANSFERASE"/>
    <property type="match status" value="1"/>
</dbReference>
<dbReference type="GO" id="GO:0016757">
    <property type="term" value="F:glycosyltransferase activity"/>
    <property type="evidence" value="ECO:0007669"/>
    <property type="project" value="UniProtKB-KW"/>
</dbReference>
<protein>
    <submittedName>
        <fullName evidence="4">Glycosyltransferase family 8 protein</fullName>
    </submittedName>
</protein>
<dbReference type="EMBL" id="SPSF01000043">
    <property type="protein sequence ID" value="MPQ63945.1"/>
    <property type="molecule type" value="Genomic_DNA"/>
</dbReference>
<dbReference type="InterPro" id="IPR050748">
    <property type="entry name" value="Glycosyltrans_8_dom-fam"/>
</dbReference>
<accession>A0A5N7ISK9</accession>
<evidence type="ECO:0000313" key="4">
    <source>
        <dbReference type="EMBL" id="MPQ63945.1"/>
    </source>
</evidence>
<dbReference type="GO" id="GO:0046872">
    <property type="term" value="F:metal ion binding"/>
    <property type="evidence" value="ECO:0007669"/>
    <property type="project" value="UniProtKB-KW"/>
</dbReference>
<dbReference type="SUPFAM" id="SSF53448">
    <property type="entry name" value="Nucleotide-diphospho-sugar transferases"/>
    <property type="match status" value="1"/>
</dbReference>
<reference evidence="4 5" key="1">
    <citation type="journal article" date="2019" name="Lett. Appl. Microbiol.">
        <title>A case of 'blown pack' spoilage of vacuum-packaged pork likely associated with Clostridium estertheticum in Canada.</title>
        <authorList>
            <person name="Zhang P."/>
            <person name="Ward P."/>
            <person name="McMullen L.M."/>
            <person name="Yang X."/>
        </authorList>
    </citation>
    <scope>NUCLEOTIDE SEQUENCE [LARGE SCALE GENOMIC DNA]</scope>
    <source>
        <strain evidence="4 5">MA19</strain>
    </source>
</reference>
<keyword evidence="1" id="KW-0328">Glycosyltransferase</keyword>
<dbReference type="CDD" id="cd04194">
    <property type="entry name" value="GT8_A4GalT_like"/>
    <property type="match status" value="1"/>
</dbReference>
<keyword evidence="2 4" id="KW-0808">Transferase</keyword>
<dbReference type="InterPro" id="IPR029044">
    <property type="entry name" value="Nucleotide-diphossugar_trans"/>
</dbReference>
<evidence type="ECO:0000256" key="2">
    <source>
        <dbReference type="ARBA" id="ARBA00022679"/>
    </source>
</evidence>
<proteinExistence type="predicted"/>
<dbReference type="InterPro" id="IPR002495">
    <property type="entry name" value="Glyco_trans_8"/>
</dbReference>
<organism evidence="4 5">
    <name type="scientific">Clostridium estertheticum</name>
    <dbReference type="NCBI Taxonomy" id="238834"/>
    <lineage>
        <taxon>Bacteria</taxon>
        <taxon>Bacillati</taxon>
        <taxon>Bacillota</taxon>
        <taxon>Clostridia</taxon>
        <taxon>Eubacteriales</taxon>
        <taxon>Clostridiaceae</taxon>
        <taxon>Clostridium</taxon>
    </lineage>
</organism>
<evidence type="ECO:0000313" key="5">
    <source>
        <dbReference type="Proteomes" id="UP000342249"/>
    </source>
</evidence>
<comment type="caution">
    <text evidence="4">The sequence shown here is derived from an EMBL/GenBank/DDBJ whole genome shotgun (WGS) entry which is preliminary data.</text>
</comment>
<evidence type="ECO:0000256" key="3">
    <source>
        <dbReference type="ARBA" id="ARBA00022723"/>
    </source>
</evidence>